<proteinExistence type="predicted"/>
<dbReference type="SUPFAM" id="SSF88659">
    <property type="entry name" value="Sigma3 and sigma4 domains of RNA polymerase sigma factors"/>
    <property type="match status" value="1"/>
</dbReference>
<evidence type="ECO:0000313" key="5">
    <source>
        <dbReference type="Proteomes" id="UP001375743"/>
    </source>
</evidence>
<feature type="modified residue" description="4-aspartylphosphate" evidence="2">
    <location>
        <position position="194"/>
    </location>
</feature>
<dbReference type="SUPFAM" id="SSF52172">
    <property type="entry name" value="CheY-like"/>
    <property type="match status" value="1"/>
</dbReference>
<comment type="caution">
    <text evidence="4">The sequence shown here is derived from an EMBL/GenBank/DDBJ whole genome shotgun (WGS) entry which is preliminary data.</text>
</comment>
<dbReference type="InterPro" id="IPR053866">
    <property type="entry name" value="PhyR_sigma2"/>
</dbReference>
<evidence type="ECO:0000256" key="2">
    <source>
        <dbReference type="PROSITE-ProRule" id="PRU00169"/>
    </source>
</evidence>
<keyword evidence="5" id="KW-1185">Reference proteome</keyword>
<dbReference type="PANTHER" id="PTHR44591:SF20">
    <property type="entry name" value="PROTEIN PILH"/>
    <property type="match status" value="1"/>
</dbReference>
<protein>
    <submittedName>
        <fullName evidence="4">Response regulator</fullName>
    </submittedName>
</protein>
<keyword evidence="1 2" id="KW-0597">Phosphoprotein</keyword>
<dbReference type="InterPro" id="IPR050595">
    <property type="entry name" value="Bact_response_regulator"/>
</dbReference>
<evidence type="ECO:0000313" key="4">
    <source>
        <dbReference type="EMBL" id="MEK0082271.1"/>
    </source>
</evidence>
<evidence type="ECO:0000259" key="3">
    <source>
        <dbReference type="PROSITE" id="PS50110"/>
    </source>
</evidence>
<sequence length="268" mass="29403">MAELAWEVARHLPYLRRYARAILGDRMRGDASVRACLERLLPWAAELDTDAVKLQLYRTLHHFWSEAADGVPEREPIPTLVENQAIVAARVGHLSPTKRQILVLTALEGFTLAEAATVVGISVAAAQALLDQAKEEMRSQRASRILIIEDEPVIALDIAATVRQSGHTVVGIASTHRDAVKVAGKETPELILADIQLADDSSGLEAVQEILRDRYVPVVFITAFPERLLTGARPEPTFLITKPFDTDTLRVSISQALSVGMVEHLALQ</sequence>
<dbReference type="RefSeq" id="WP_418158119.1">
    <property type="nucleotide sequence ID" value="NZ_JBBLZC010000002.1"/>
</dbReference>
<dbReference type="Pfam" id="PF22029">
    <property type="entry name" value="PhyR_sigma2"/>
    <property type="match status" value="1"/>
</dbReference>
<accession>A0ABU8XMM3</accession>
<dbReference type="PANTHER" id="PTHR44591">
    <property type="entry name" value="STRESS RESPONSE REGULATOR PROTEIN 1"/>
    <property type="match status" value="1"/>
</dbReference>
<dbReference type="Pfam" id="PF22233">
    <property type="entry name" value="PhyR_sigma-like"/>
    <property type="match status" value="1"/>
</dbReference>
<evidence type="ECO:0000256" key="1">
    <source>
        <dbReference type="ARBA" id="ARBA00022553"/>
    </source>
</evidence>
<dbReference type="InterPro" id="IPR011006">
    <property type="entry name" value="CheY-like_superfamily"/>
</dbReference>
<dbReference type="InterPro" id="IPR053867">
    <property type="entry name" value="PhyR_sigma4"/>
</dbReference>
<dbReference type="Pfam" id="PF00072">
    <property type="entry name" value="Response_reg"/>
    <property type="match status" value="1"/>
</dbReference>
<dbReference type="NCBIfam" id="NF006623">
    <property type="entry name" value="PRK09191.1"/>
    <property type="match status" value="1"/>
</dbReference>
<dbReference type="Gene3D" id="1.20.140.160">
    <property type="match status" value="1"/>
</dbReference>
<feature type="domain" description="Response regulatory" evidence="3">
    <location>
        <begin position="144"/>
        <end position="257"/>
    </location>
</feature>
<dbReference type="EMBL" id="JBBLZC010000002">
    <property type="protein sequence ID" value="MEK0082271.1"/>
    <property type="molecule type" value="Genomic_DNA"/>
</dbReference>
<dbReference type="SMART" id="SM00448">
    <property type="entry name" value="REC"/>
    <property type="match status" value="1"/>
</dbReference>
<dbReference type="Proteomes" id="UP001375743">
    <property type="component" value="Unassembled WGS sequence"/>
</dbReference>
<dbReference type="InterPro" id="IPR013324">
    <property type="entry name" value="RNA_pol_sigma_r3/r4-like"/>
</dbReference>
<gene>
    <name evidence="4" type="ORF">U1T56_03845</name>
</gene>
<name>A0ABU8XMM3_9PROT</name>
<reference evidence="4 5" key="1">
    <citation type="submission" date="2024-01" db="EMBL/GenBank/DDBJ databases">
        <title>Multi-omics insights into the function and evolution of sodium benzoate biodegradation pathways in Benzoatithermus flavus gen. nov., sp. nov. from hot spring.</title>
        <authorList>
            <person name="Hu C.-J."/>
            <person name="Li W.-J."/>
        </authorList>
    </citation>
    <scope>NUCLEOTIDE SEQUENCE [LARGE SCALE GENOMIC DNA]</scope>
    <source>
        <strain evidence="4 5">SYSU G07066</strain>
    </source>
</reference>
<organism evidence="4 5">
    <name type="scientific">Benzoatithermus flavus</name>
    <dbReference type="NCBI Taxonomy" id="3108223"/>
    <lineage>
        <taxon>Bacteria</taxon>
        <taxon>Pseudomonadati</taxon>
        <taxon>Pseudomonadota</taxon>
        <taxon>Alphaproteobacteria</taxon>
        <taxon>Geminicoccales</taxon>
        <taxon>Geminicoccaceae</taxon>
        <taxon>Benzoatithermus</taxon>
    </lineage>
</organism>
<dbReference type="InterPro" id="IPR001789">
    <property type="entry name" value="Sig_transdc_resp-reg_receiver"/>
</dbReference>
<dbReference type="Gene3D" id="3.40.50.2300">
    <property type="match status" value="1"/>
</dbReference>
<dbReference type="PROSITE" id="PS50110">
    <property type="entry name" value="RESPONSE_REGULATORY"/>
    <property type="match status" value="1"/>
</dbReference>
<dbReference type="CDD" id="cd17540">
    <property type="entry name" value="REC_PhyR"/>
    <property type="match status" value="1"/>
</dbReference>